<evidence type="ECO:0000256" key="4">
    <source>
        <dbReference type="ARBA" id="ARBA00022927"/>
    </source>
</evidence>
<accession>A0A3M6TL95</accession>
<gene>
    <name evidence="9" type="ORF">pdam_00001254</name>
</gene>
<evidence type="ECO:0000256" key="7">
    <source>
        <dbReference type="ARBA" id="ARBA00023329"/>
    </source>
</evidence>
<evidence type="ECO:0000256" key="2">
    <source>
        <dbReference type="ARBA" id="ARBA00010883"/>
    </source>
</evidence>
<keyword evidence="5" id="KW-0446">Lipid-binding</keyword>
<dbReference type="Gene3D" id="3.30.1520.10">
    <property type="entry name" value="Phox-like domain"/>
    <property type="match status" value="1"/>
</dbReference>
<evidence type="ECO:0000259" key="8">
    <source>
        <dbReference type="PROSITE" id="PS50195"/>
    </source>
</evidence>
<evidence type="ECO:0000256" key="3">
    <source>
        <dbReference type="ARBA" id="ARBA00022448"/>
    </source>
</evidence>
<comment type="similarity">
    <text evidence="2">Belongs to the sorting nexin family.</text>
</comment>
<sequence length="198" mass="22800">MSSGAKTRCNGAIRNSAISGRLITMIALSIPSFRKPRNDKEYTVYEIHITKRNGREVIKERRYREFDDFHKQISKIVHEPLQFPSMKIPKPLNTSSRFLESRREALEKYLRTVCSFIGISEVHDLLTQFLDISLPQHFQNVDVSRASSTEELDAYNDEVTRLTHQPLMCFISDPFKDRNGNNPLPDIVLQGTLKGLYG</sequence>
<proteinExistence type="inferred from homology"/>
<dbReference type="Pfam" id="PF00787">
    <property type="entry name" value="PX"/>
    <property type="match status" value="1"/>
</dbReference>
<keyword evidence="3" id="KW-0813">Transport</keyword>
<dbReference type="GO" id="GO:0015031">
    <property type="term" value="P:protein transport"/>
    <property type="evidence" value="ECO:0007669"/>
    <property type="project" value="UniProtKB-KW"/>
</dbReference>
<comment type="subcellular location">
    <subcellularLocation>
        <location evidence="1">Cytoplasmic vesicle membrane</location>
        <topology evidence="1">Peripheral membrane protein</topology>
        <orientation evidence="1">Cytoplasmic side</orientation>
    </subcellularLocation>
</comment>
<evidence type="ECO:0000313" key="10">
    <source>
        <dbReference type="Proteomes" id="UP000275408"/>
    </source>
</evidence>
<feature type="domain" description="PX" evidence="8">
    <location>
        <begin position="23"/>
        <end position="136"/>
    </location>
</feature>
<dbReference type="Proteomes" id="UP000275408">
    <property type="component" value="Unassembled WGS sequence"/>
</dbReference>
<reference evidence="9 10" key="1">
    <citation type="journal article" date="2018" name="Sci. Rep.">
        <title>Comparative analysis of the Pocillopora damicornis genome highlights role of immune system in coral evolution.</title>
        <authorList>
            <person name="Cunning R."/>
            <person name="Bay R.A."/>
            <person name="Gillette P."/>
            <person name="Baker A.C."/>
            <person name="Traylor-Knowles N."/>
        </authorList>
    </citation>
    <scope>NUCLEOTIDE SEQUENCE [LARGE SCALE GENOMIC DNA]</scope>
    <source>
        <strain evidence="9">RSMAS</strain>
        <tissue evidence="9">Whole animal</tissue>
    </source>
</reference>
<name>A0A3M6TL95_POCDA</name>
<dbReference type="PROSITE" id="PS50195">
    <property type="entry name" value="PX"/>
    <property type="match status" value="1"/>
</dbReference>
<dbReference type="InterPro" id="IPR001683">
    <property type="entry name" value="PX_dom"/>
</dbReference>
<dbReference type="GO" id="GO:0030659">
    <property type="term" value="C:cytoplasmic vesicle membrane"/>
    <property type="evidence" value="ECO:0007669"/>
    <property type="project" value="UniProtKB-SubCell"/>
</dbReference>
<comment type="caution">
    <text evidence="9">The sequence shown here is derived from an EMBL/GenBank/DDBJ whole genome shotgun (WGS) entry which is preliminary data.</text>
</comment>
<dbReference type="SUPFAM" id="SSF64268">
    <property type="entry name" value="PX domain"/>
    <property type="match status" value="1"/>
</dbReference>
<dbReference type="InterPro" id="IPR052467">
    <property type="entry name" value="Sorting_nexin_PX-domain"/>
</dbReference>
<organism evidence="9 10">
    <name type="scientific">Pocillopora damicornis</name>
    <name type="common">Cauliflower coral</name>
    <name type="synonym">Millepora damicornis</name>
    <dbReference type="NCBI Taxonomy" id="46731"/>
    <lineage>
        <taxon>Eukaryota</taxon>
        <taxon>Metazoa</taxon>
        <taxon>Cnidaria</taxon>
        <taxon>Anthozoa</taxon>
        <taxon>Hexacorallia</taxon>
        <taxon>Scleractinia</taxon>
        <taxon>Astrocoeniina</taxon>
        <taxon>Pocilloporidae</taxon>
        <taxon>Pocillopora</taxon>
    </lineage>
</organism>
<evidence type="ECO:0000256" key="6">
    <source>
        <dbReference type="ARBA" id="ARBA00023136"/>
    </source>
</evidence>
<keyword evidence="4" id="KW-0653">Protein transport</keyword>
<keyword evidence="10" id="KW-1185">Reference proteome</keyword>
<keyword evidence="7" id="KW-0968">Cytoplasmic vesicle</keyword>
<keyword evidence="6" id="KW-0472">Membrane</keyword>
<dbReference type="EMBL" id="RCHS01003423">
    <property type="protein sequence ID" value="RMX42061.1"/>
    <property type="molecule type" value="Genomic_DNA"/>
</dbReference>
<dbReference type="AlphaFoldDB" id="A0A3M6TL95"/>
<evidence type="ECO:0000313" key="9">
    <source>
        <dbReference type="EMBL" id="RMX42061.1"/>
    </source>
</evidence>
<dbReference type="GO" id="GO:1901981">
    <property type="term" value="F:phosphatidylinositol phosphate binding"/>
    <property type="evidence" value="ECO:0007669"/>
    <property type="project" value="TreeGrafter"/>
</dbReference>
<dbReference type="InterPro" id="IPR036871">
    <property type="entry name" value="PX_dom_sf"/>
</dbReference>
<dbReference type="OrthoDB" id="93876at2759"/>
<evidence type="ECO:0000256" key="5">
    <source>
        <dbReference type="ARBA" id="ARBA00023121"/>
    </source>
</evidence>
<evidence type="ECO:0000256" key="1">
    <source>
        <dbReference type="ARBA" id="ARBA00004180"/>
    </source>
</evidence>
<dbReference type="PANTHER" id="PTHR15813:SF9">
    <property type="entry name" value="PX DOMAIN-CONTAINING PROTEIN"/>
    <property type="match status" value="1"/>
</dbReference>
<dbReference type="PANTHER" id="PTHR15813">
    <property type="entry name" value="SORTING NEXIN-22 AND 24"/>
    <property type="match status" value="1"/>
</dbReference>
<dbReference type="SMART" id="SM00312">
    <property type="entry name" value="PX"/>
    <property type="match status" value="1"/>
</dbReference>
<protein>
    <recommendedName>
        <fullName evidence="8">PX domain-containing protein</fullName>
    </recommendedName>
</protein>